<evidence type="ECO:0000313" key="2">
    <source>
        <dbReference type="Proteomes" id="UP001497623"/>
    </source>
</evidence>
<organism evidence="1 2">
    <name type="scientific">Meganyctiphanes norvegica</name>
    <name type="common">Northern krill</name>
    <name type="synonym">Thysanopoda norvegica</name>
    <dbReference type="NCBI Taxonomy" id="48144"/>
    <lineage>
        <taxon>Eukaryota</taxon>
        <taxon>Metazoa</taxon>
        <taxon>Ecdysozoa</taxon>
        <taxon>Arthropoda</taxon>
        <taxon>Crustacea</taxon>
        <taxon>Multicrustacea</taxon>
        <taxon>Malacostraca</taxon>
        <taxon>Eumalacostraca</taxon>
        <taxon>Eucarida</taxon>
        <taxon>Euphausiacea</taxon>
        <taxon>Euphausiidae</taxon>
        <taxon>Meganyctiphanes</taxon>
    </lineage>
</organism>
<dbReference type="EMBL" id="CAXKWB010000869">
    <property type="protein sequence ID" value="CAL4062620.1"/>
    <property type="molecule type" value="Genomic_DNA"/>
</dbReference>
<accession>A0AAV2PSX1</accession>
<keyword evidence="2" id="KW-1185">Reference proteome</keyword>
<gene>
    <name evidence="1" type="ORF">MNOR_LOCUS2745</name>
</gene>
<comment type="caution">
    <text evidence="1">The sequence shown here is derived from an EMBL/GenBank/DDBJ whole genome shotgun (WGS) entry which is preliminary data.</text>
</comment>
<name>A0AAV2PSX1_MEGNR</name>
<proteinExistence type="predicted"/>
<feature type="non-terminal residue" evidence="1">
    <location>
        <position position="205"/>
    </location>
</feature>
<protein>
    <submittedName>
        <fullName evidence="1">Uncharacterized protein</fullName>
    </submittedName>
</protein>
<evidence type="ECO:0000313" key="1">
    <source>
        <dbReference type="EMBL" id="CAL4062620.1"/>
    </source>
</evidence>
<dbReference type="AlphaFoldDB" id="A0AAV2PSX1"/>
<reference evidence="1 2" key="1">
    <citation type="submission" date="2024-05" db="EMBL/GenBank/DDBJ databases">
        <authorList>
            <person name="Wallberg A."/>
        </authorList>
    </citation>
    <scope>NUCLEOTIDE SEQUENCE [LARGE SCALE GENOMIC DNA]</scope>
</reference>
<dbReference type="Proteomes" id="UP001497623">
    <property type="component" value="Unassembled WGS sequence"/>
</dbReference>
<sequence>MKSRGVHWHQDPQCRELKYQIHFTETHGASGSLGHWMASHRHGFPHCREVHQYRTVQWQFRSSKSSNGCRKSHGRRYRTANHSVQLRGEDLKAAYYHNKPHARGSHTPQQYHGYGLRTPNRWDNHSFVEYLIHIPSIGRSMLYHQPLDVYVHMDQAAGAVGLDLEGFKIGNTLLVLTTFRSVKAVNFVVVVTDTNKSSFLGAIVD</sequence>